<feature type="active site" description="4-aspartylphosphate intermediate" evidence="13">
    <location>
        <position position="444"/>
    </location>
</feature>
<evidence type="ECO:0000256" key="5">
    <source>
        <dbReference type="ARBA" id="ARBA00022723"/>
    </source>
</evidence>
<keyword evidence="8 15" id="KW-0460">Magnesium</keyword>
<comment type="subcellular location">
    <subcellularLocation>
        <location evidence="1">Endomembrane system</location>
        <topology evidence="1">Multi-pass membrane protein</topology>
    </subcellularLocation>
    <subcellularLocation>
        <location evidence="16">Membrane</location>
        <topology evidence="16">Multi-pass membrane protein</topology>
    </subcellularLocation>
</comment>
<comment type="catalytic activity">
    <reaction evidence="12 16">
        <text>ATP + H2O + phospholipidSide 1 = ADP + phosphate + phospholipidSide 2.</text>
        <dbReference type="EC" id="7.6.2.1"/>
    </reaction>
</comment>
<evidence type="ECO:0000256" key="8">
    <source>
        <dbReference type="ARBA" id="ARBA00022842"/>
    </source>
</evidence>
<dbReference type="InterPro" id="IPR008250">
    <property type="entry name" value="ATPase_P-typ_transduc_dom_A_sf"/>
</dbReference>
<dbReference type="Proteomes" id="UP001515480">
    <property type="component" value="Unassembled WGS sequence"/>
</dbReference>
<evidence type="ECO:0000256" key="16">
    <source>
        <dbReference type="RuleBase" id="RU362033"/>
    </source>
</evidence>
<dbReference type="EC" id="7.6.2.1" evidence="16"/>
<feature type="binding site" evidence="14">
    <location>
        <position position="957"/>
    </location>
    <ligand>
        <name>ATP</name>
        <dbReference type="ChEBI" id="CHEBI:30616"/>
    </ligand>
</feature>
<dbReference type="Gene3D" id="2.70.150.10">
    <property type="entry name" value="Calcium-transporting ATPase, cytoplasmic transduction domain A"/>
    <property type="match status" value="1"/>
</dbReference>
<dbReference type="GO" id="GO:0016887">
    <property type="term" value="F:ATP hydrolysis activity"/>
    <property type="evidence" value="ECO:0007669"/>
    <property type="project" value="InterPro"/>
</dbReference>
<evidence type="ECO:0000256" key="7">
    <source>
        <dbReference type="ARBA" id="ARBA00022840"/>
    </source>
</evidence>
<feature type="domain" description="P-type ATPase C-terminal" evidence="19">
    <location>
        <begin position="980"/>
        <end position="1225"/>
    </location>
</feature>
<dbReference type="Pfam" id="PF16209">
    <property type="entry name" value="PhoLip_ATPase_N"/>
    <property type="match status" value="1"/>
</dbReference>
<feature type="transmembrane region" description="Helical" evidence="16">
    <location>
        <begin position="1203"/>
        <end position="1221"/>
    </location>
</feature>
<dbReference type="SUPFAM" id="SSF81660">
    <property type="entry name" value="Metal cation-transporting ATPase, ATP-binding domain N"/>
    <property type="match status" value="1"/>
</dbReference>
<feature type="binding site" evidence="15">
    <location>
        <position position="446"/>
    </location>
    <ligand>
        <name>Mg(2+)</name>
        <dbReference type="ChEBI" id="CHEBI:18420"/>
    </ligand>
</feature>
<evidence type="ECO:0000256" key="11">
    <source>
        <dbReference type="ARBA" id="ARBA00023136"/>
    </source>
</evidence>
<dbReference type="GO" id="GO:0000287">
    <property type="term" value="F:magnesium ion binding"/>
    <property type="evidence" value="ECO:0007669"/>
    <property type="project" value="UniProtKB-UniRule"/>
</dbReference>
<organism evidence="20 21">
    <name type="scientific">Prymnesium parvum</name>
    <name type="common">Toxic golden alga</name>
    <dbReference type="NCBI Taxonomy" id="97485"/>
    <lineage>
        <taxon>Eukaryota</taxon>
        <taxon>Haptista</taxon>
        <taxon>Haptophyta</taxon>
        <taxon>Prymnesiophyceae</taxon>
        <taxon>Prymnesiales</taxon>
        <taxon>Prymnesiaceae</taxon>
        <taxon>Prymnesium</taxon>
    </lineage>
</organism>
<keyword evidence="4 16" id="KW-0812">Transmembrane</keyword>
<feature type="binding site" evidence="14">
    <location>
        <position position="649"/>
    </location>
    <ligand>
        <name>ATP</name>
        <dbReference type="ChEBI" id="CHEBI:30616"/>
    </ligand>
</feature>
<dbReference type="PROSITE" id="PS00154">
    <property type="entry name" value="ATPASE_E1_E2"/>
    <property type="match status" value="1"/>
</dbReference>
<comment type="caution">
    <text evidence="20">The sequence shown here is derived from an EMBL/GenBank/DDBJ whole genome shotgun (WGS) entry which is preliminary data.</text>
</comment>
<feature type="transmembrane region" description="Helical" evidence="16">
    <location>
        <begin position="331"/>
        <end position="353"/>
    </location>
</feature>
<protein>
    <recommendedName>
        <fullName evidence="16">Phospholipid-transporting ATPase</fullName>
        <ecNumber evidence="16">7.6.2.1</ecNumber>
    </recommendedName>
</protein>
<evidence type="ECO:0000256" key="17">
    <source>
        <dbReference type="SAM" id="MobiDB-lite"/>
    </source>
</evidence>
<dbReference type="InterPro" id="IPR032630">
    <property type="entry name" value="P_typ_ATPase_c"/>
</dbReference>
<dbReference type="InterPro" id="IPR032631">
    <property type="entry name" value="P-type_ATPase_N"/>
</dbReference>
<name>A0AB34IU81_PRYPA</name>
<evidence type="ECO:0000256" key="15">
    <source>
        <dbReference type="PIRSR" id="PIRSR606539-3"/>
    </source>
</evidence>
<feature type="transmembrane region" description="Helical" evidence="16">
    <location>
        <begin position="1010"/>
        <end position="1030"/>
    </location>
</feature>
<feature type="binding site" evidence="14">
    <location>
        <position position="773"/>
    </location>
    <ligand>
        <name>ATP</name>
        <dbReference type="ChEBI" id="CHEBI:30616"/>
    </ligand>
</feature>
<reference evidence="20 21" key="1">
    <citation type="journal article" date="2024" name="Science">
        <title>Giant polyketide synthase enzymes in the biosynthesis of giant marine polyether toxins.</title>
        <authorList>
            <person name="Fallon T.R."/>
            <person name="Shende V.V."/>
            <person name="Wierzbicki I.H."/>
            <person name="Pendleton A.L."/>
            <person name="Watervoot N.F."/>
            <person name="Auber R.P."/>
            <person name="Gonzalez D.J."/>
            <person name="Wisecaver J.H."/>
            <person name="Moore B.S."/>
        </authorList>
    </citation>
    <scope>NUCLEOTIDE SEQUENCE [LARGE SCALE GENOMIC DNA]</scope>
    <source>
        <strain evidence="20 21">12B1</strain>
    </source>
</reference>
<dbReference type="InterPro" id="IPR018303">
    <property type="entry name" value="ATPase_P-typ_P_site"/>
</dbReference>
<keyword evidence="5 15" id="KW-0479">Metal-binding</keyword>
<evidence type="ECO:0000256" key="1">
    <source>
        <dbReference type="ARBA" id="ARBA00004127"/>
    </source>
</evidence>
<keyword evidence="9 16" id="KW-1278">Translocase</keyword>
<dbReference type="EMBL" id="JBGBPQ010000018">
    <property type="protein sequence ID" value="KAL1507360.1"/>
    <property type="molecule type" value="Genomic_DNA"/>
</dbReference>
<feature type="binding site" evidence="14">
    <location>
        <position position="572"/>
    </location>
    <ligand>
        <name>ATP</name>
        <dbReference type="ChEBI" id="CHEBI:30616"/>
    </ligand>
</feature>
<proteinExistence type="inferred from homology"/>
<sequence length="1297" mass="144402">MASGHRPEMAPPRNNSTPLFRSFTVGSSGALEERRASRTRLADEVYDRGGLPRTVHILQPSVEAASNSITTSKYTPLNFVPFVLYELLHPFKRFANFYFLCVGAMQMVPAISLTEGVPSTWSVLILLIIVDAAFMLREDLARHRADKVQNSAQVEVLPAGGSAFERKAWADVREGDVVKVYSREIFPADLLLLRASEPTPGQCWVNTKPLDGESDTKLRLAPKQLPRLLANVVNDGVVDVPALQRVIAGEVWVENPNDKVNDFTGQLRLDGQEPVLLNQNMMLLRGCQLRTTDWVLCLVISCGFETKINYGGLKQDAPKVGMVAKRVNKDIIGVVVWLVLVCVVGGTLFVLWIDPGDWYLSGAGGAGPENSFAGWLKMTLRFFLLEYQFVPVSLYVSMNIIYVCSRAFLLQDLELYDEAQDEPCQVRQMSLLDELGQVTHIFSDKTGTLTSNRMEFRRVWVDGVVYGTGETAISRCLNHTSDTAPSAEVNEEVAAAVARPAIPSFVGCKASTSTYVNFEEAAGSPSLFQALCGPSADAARRREMMVNMAVNHSVLLEMINGREELSASSPDEQAFVAAAEYFGFELLHRDSQSGTLTIRDKIEARDHIIEVLAAFPYESSRKRMSVVVRLPPALVEVCDGDCPVRLYSKGADSVMFELLAKGSRGSDEQSLRKFESLLNVWADIALRTLVFAKREIEDFESWNVRWTAANESAEEVRKLKLGEPNLISELTLELERELVLQGATAIEDKLQDGVPEVLADLRRAGIKIWMLTGDKVGTAKNIATACNIIPPNADVLEITVETFPVLAEVKTASLVDAQHALQPYEAELEAISRSRWQRNKKHASAMLTYNDVVHAQAKLLDAKHSELTHVRAALEVQFRKIQRAQKLAEAQSFCLVIDEKAIEYCGTICRLLLAEVGDGSHAVVACRARKDQKAQMLNLIKGHVKKSCCLAIGDGANDVAMIKAGQIGVGIIGKEGMQAVNNSDFAIGQFRFLRSLLLVHGRYAYKRMALFCYYMFYKNVANVLVMYFYTMLAKASGERIFLAIYIELYNMVYTAMPIIFFGVFDQDTSKRKSAKAPELYAPGIRNLLYTHKGFIRWMSEAVLLAALTTYLPIATIRSTQHISVDELSLTSMFLVVLCANLRLVLEVHSWGFIQHLGLWGTLIIFECSILYFSYYFYSDAWPRAYDWNGFYGLVPNVYGEPSWLLSVILVVHLVLLPRLFGKSLDTYSLSKIHSWLFVYAARRFQVYTGDEGSKRESNAMPKASDTAPHLTELGEFGPESNISEAAGKLEPAARDRC</sequence>
<dbReference type="SFLD" id="SFLDF00027">
    <property type="entry name" value="p-type_atpase"/>
    <property type="match status" value="1"/>
</dbReference>
<dbReference type="SUPFAM" id="SSF81665">
    <property type="entry name" value="Calcium ATPase, transmembrane domain M"/>
    <property type="match status" value="1"/>
</dbReference>
<keyword evidence="21" id="KW-1185">Reference proteome</keyword>
<gene>
    <name evidence="20" type="ORF">AB1Y20_008206</name>
</gene>
<feature type="transmembrane region" description="Helical" evidence="16">
    <location>
        <begin position="387"/>
        <end position="409"/>
    </location>
</feature>
<feature type="binding site" evidence="15">
    <location>
        <position position="958"/>
    </location>
    <ligand>
        <name>Mg(2+)</name>
        <dbReference type="ChEBI" id="CHEBI:18420"/>
    </ligand>
</feature>
<dbReference type="SFLD" id="SFLDG00002">
    <property type="entry name" value="C1.7:_P-type_atpase_like"/>
    <property type="match status" value="1"/>
</dbReference>
<feature type="domain" description="P-type ATPase N-terminal" evidence="18">
    <location>
        <begin position="65"/>
        <end position="117"/>
    </location>
</feature>
<evidence type="ECO:0000259" key="18">
    <source>
        <dbReference type="Pfam" id="PF16209"/>
    </source>
</evidence>
<keyword evidence="3" id="KW-0813">Transport</keyword>
<evidence type="ECO:0000256" key="12">
    <source>
        <dbReference type="ARBA" id="ARBA00034036"/>
    </source>
</evidence>
<evidence type="ECO:0000256" key="14">
    <source>
        <dbReference type="PIRSR" id="PIRSR606539-2"/>
    </source>
</evidence>
<dbReference type="InterPro" id="IPR023214">
    <property type="entry name" value="HAD_sf"/>
</dbReference>
<evidence type="ECO:0000259" key="19">
    <source>
        <dbReference type="Pfam" id="PF16212"/>
    </source>
</evidence>
<dbReference type="Gene3D" id="3.40.1110.10">
    <property type="entry name" value="Calcium-transporting ATPase, cytoplasmic domain N"/>
    <property type="match status" value="2"/>
</dbReference>
<dbReference type="InterPro" id="IPR023298">
    <property type="entry name" value="ATPase_P-typ_TM_dom_sf"/>
</dbReference>
<feature type="binding site" evidence="14">
    <location>
        <position position="958"/>
    </location>
    <ligand>
        <name>ATP</name>
        <dbReference type="ChEBI" id="CHEBI:30616"/>
    </ligand>
</feature>
<dbReference type="Gene3D" id="1.20.1110.10">
    <property type="entry name" value="Calcium-transporting ATPase, transmembrane domain"/>
    <property type="match status" value="1"/>
</dbReference>
<evidence type="ECO:0000256" key="9">
    <source>
        <dbReference type="ARBA" id="ARBA00022967"/>
    </source>
</evidence>
<evidence type="ECO:0000313" key="20">
    <source>
        <dbReference type="EMBL" id="KAL1507360.1"/>
    </source>
</evidence>
<dbReference type="GO" id="GO:0045332">
    <property type="term" value="P:phospholipid translocation"/>
    <property type="evidence" value="ECO:0007669"/>
    <property type="project" value="TreeGrafter"/>
</dbReference>
<keyword evidence="6 14" id="KW-0547">Nucleotide-binding</keyword>
<feature type="transmembrane region" description="Helical" evidence="16">
    <location>
        <begin position="1094"/>
        <end position="1115"/>
    </location>
</feature>
<dbReference type="InterPro" id="IPR044492">
    <property type="entry name" value="P_typ_ATPase_HD_dom"/>
</dbReference>
<evidence type="ECO:0000256" key="10">
    <source>
        <dbReference type="ARBA" id="ARBA00022989"/>
    </source>
</evidence>
<dbReference type="GO" id="GO:0012505">
    <property type="term" value="C:endomembrane system"/>
    <property type="evidence" value="ECO:0007669"/>
    <property type="project" value="UniProtKB-SubCell"/>
</dbReference>
<dbReference type="SFLD" id="SFLDS00003">
    <property type="entry name" value="Haloacid_Dehalogenase"/>
    <property type="match status" value="1"/>
</dbReference>
<feature type="transmembrane region" description="Helical" evidence="16">
    <location>
        <begin position="119"/>
        <end position="136"/>
    </location>
</feature>
<evidence type="ECO:0000256" key="6">
    <source>
        <dbReference type="ARBA" id="ARBA00022741"/>
    </source>
</evidence>
<feature type="binding site" evidence="14">
    <location>
        <position position="444"/>
    </location>
    <ligand>
        <name>ATP</name>
        <dbReference type="ChEBI" id="CHEBI:30616"/>
    </ligand>
</feature>
<keyword evidence="10 16" id="KW-1133">Transmembrane helix</keyword>
<dbReference type="PANTHER" id="PTHR24092:SF180">
    <property type="entry name" value="PHOSPHOLIPID-TRANSPORTING ATPASE DNF1-RELATED"/>
    <property type="match status" value="1"/>
</dbReference>
<keyword evidence="7 14" id="KW-0067">ATP-binding</keyword>
<feature type="region of interest" description="Disordered" evidence="17">
    <location>
        <begin position="1252"/>
        <end position="1297"/>
    </location>
</feature>
<feature type="binding site" evidence="14">
    <location>
        <position position="445"/>
    </location>
    <ligand>
        <name>ATP</name>
        <dbReference type="ChEBI" id="CHEBI:30616"/>
    </ligand>
</feature>
<keyword evidence="11 16" id="KW-0472">Membrane</keyword>
<comment type="similarity">
    <text evidence="2 16">Belongs to the cation transport ATPase (P-type) (TC 3.A.3) family. Type IV subfamily.</text>
</comment>
<feature type="binding site" evidence="14">
    <location>
        <position position="933"/>
    </location>
    <ligand>
        <name>ATP</name>
        <dbReference type="ChEBI" id="CHEBI:30616"/>
    </ligand>
</feature>
<feature type="transmembrane region" description="Helical" evidence="16">
    <location>
        <begin position="1127"/>
        <end position="1145"/>
    </location>
</feature>
<dbReference type="InterPro" id="IPR001757">
    <property type="entry name" value="P_typ_ATPase"/>
</dbReference>
<feature type="binding site" evidence="14">
    <location>
        <position position="927"/>
    </location>
    <ligand>
        <name>ATP</name>
        <dbReference type="ChEBI" id="CHEBI:30616"/>
    </ligand>
</feature>
<dbReference type="Pfam" id="PF16212">
    <property type="entry name" value="PhoLip_ATPase_C"/>
    <property type="match status" value="1"/>
</dbReference>
<dbReference type="GO" id="GO:0140326">
    <property type="term" value="F:ATPase-coupled intramembrane lipid transporter activity"/>
    <property type="evidence" value="ECO:0007669"/>
    <property type="project" value="UniProtKB-EC"/>
</dbReference>
<dbReference type="PANTHER" id="PTHR24092">
    <property type="entry name" value="PROBABLE PHOSPHOLIPID-TRANSPORTING ATPASE"/>
    <property type="match status" value="1"/>
</dbReference>
<comment type="cofactor">
    <cofactor evidence="15">
        <name>Mg(2+)</name>
        <dbReference type="ChEBI" id="CHEBI:18420"/>
    </cofactor>
</comment>
<dbReference type="InterPro" id="IPR006539">
    <property type="entry name" value="P-type_ATPase_IV"/>
</dbReference>
<dbReference type="NCBIfam" id="TIGR01652">
    <property type="entry name" value="ATPase-Plipid"/>
    <property type="match status" value="1"/>
</dbReference>
<evidence type="ECO:0000256" key="2">
    <source>
        <dbReference type="ARBA" id="ARBA00008109"/>
    </source>
</evidence>
<accession>A0AB34IU81</accession>
<feature type="binding site" evidence="14">
    <location>
        <position position="774"/>
    </location>
    <ligand>
        <name>ATP</name>
        <dbReference type="ChEBI" id="CHEBI:30616"/>
    </ligand>
</feature>
<feature type="transmembrane region" description="Helical" evidence="16">
    <location>
        <begin position="1157"/>
        <end position="1177"/>
    </location>
</feature>
<dbReference type="NCBIfam" id="TIGR01494">
    <property type="entry name" value="ATPase_P-type"/>
    <property type="match status" value="1"/>
</dbReference>
<feature type="binding site" evidence="15">
    <location>
        <position position="444"/>
    </location>
    <ligand>
        <name>Mg(2+)</name>
        <dbReference type="ChEBI" id="CHEBI:18420"/>
    </ligand>
</feature>
<dbReference type="InterPro" id="IPR036412">
    <property type="entry name" value="HAD-like_sf"/>
</dbReference>
<evidence type="ECO:0000256" key="4">
    <source>
        <dbReference type="ARBA" id="ARBA00022692"/>
    </source>
</evidence>
<feature type="transmembrane region" description="Helical" evidence="16">
    <location>
        <begin position="1042"/>
        <end position="1064"/>
    </location>
</feature>
<dbReference type="SUPFAM" id="SSF81653">
    <property type="entry name" value="Calcium ATPase, transduction domain A"/>
    <property type="match status" value="1"/>
</dbReference>
<dbReference type="Pfam" id="PF13246">
    <property type="entry name" value="Cation_ATPase"/>
    <property type="match status" value="1"/>
</dbReference>
<dbReference type="SUPFAM" id="SSF56784">
    <property type="entry name" value="HAD-like"/>
    <property type="match status" value="1"/>
</dbReference>
<feature type="binding site" evidence="14">
    <location>
        <position position="772"/>
    </location>
    <ligand>
        <name>ATP</name>
        <dbReference type="ChEBI" id="CHEBI:30616"/>
    </ligand>
</feature>
<dbReference type="InterPro" id="IPR023299">
    <property type="entry name" value="ATPase_P-typ_cyto_dom_N"/>
</dbReference>
<evidence type="ECO:0000313" key="21">
    <source>
        <dbReference type="Proteomes" id="UP001515480"/>
    </source>
</evidence>
<feature type="binding site" evidence="15">
    <location>
        <position position="954"/>
    </location>
    <ligand>
        <name>Mg(2+)</name>
        <dbReference type="ChEBI" id="CHEBI:18420"/>
    </ligand>
</feature>
<dbReference type="GO" id="GO:0005886">
    <property type="term" value="C:plasma membrane"/>
    <property type="evidence" value="ECO:0007669"/>
    <property type="project" value="TreeGrafter"/>
</dbReference>
<dbReference type="GO" id="GO:0005524">
    <property type="term" value="F:ATP binding"/>
    <property type="evidence" value="ECO:0007669"/>
    <property type="project" value="UniProtKB-UniRule"/>
</dbReference>
<dbReference type="Gene3D" id="3.40.50.1000">
    <property type="entry name" value="HAD superfamily/HAD-like"/>
    <property type="match status" value="2"/>
</dbReference>
<feature type="binding site" evidence="14">
    <location>
        <position position="687"/>
    </location>
    <ligand>
        <name>ATP</name>
        <dbReference type="ChEBI" id="CHEBI:30616"/>
    </ligand>
</feature>
<feature type="transmembrane region" description="Helical" evidence="16">
    <location>
        <begin position="94"/>
        <end position="113"/>
    </location>
</feature>
<feature type="binding site" evidence="14">
    <location>
        <position position="446"/>
    </location>
    <ligand>
        <name>ATP</name>
        <dbReference type="ChEBI" id="CHEBI:30616"/>
    </ligand>
</feature>
<evidence type="ECO:0000256" key="3">
    <source>
        <dbReference type="ARBA" id="ARBA00022448"/>
    </source>
</evidence>
<evidence type="ECO:0000256" key="13">
    <source>
        <dbReference type="PIRSR" id="PIRSR606539-1"/>
    </source>
</evidence>
<dbReference type="PRINTS" id="PR00119">
    <property type="entry name" value="CATATPASE"/>
</dbReference>